<reference evidence="1 2" key="1">
    <citation type="submission" date="2024-03" db="EMBL/GenBank/DDBJ databases">
        <title>A high-quality draft genome sequence of Diaporthe vaccinii, a causative agent of upright dieback and viscid rot disease in cranberry plants.</title>
        <authorList>
            <person name="Sarrasin M."/>
            <person name="Lang B.F."/>
            <person name="Burger G."/>
        </authorList>
    </citation>
    <scope>NUCLEOTIDE SEQUENCE [LARGE SCALE GENOMIC DNA]</scope>
    <source>
        <strain evidence="1 2">IS7</strain>
    </source>
</reference>
<evidence type="ECO:0000313" key="1">
    <source>
        <dbReference type="EMBL" id="KAL2293238.1"/>
    </source>
</evidence>
<protein>
    <submittedName>
        <fullName evidence="1">Uncharacterized protein</fullName>
    </submittedName>
</protein>
<sequence>MYNNCTAKAAGTLGRSGDVGHLYISPMYSLPGQPCFAPADFPDRNDGLVVLLGSGIRCSVLALEADGLVDEQVASDRVAGSEDGEANDNTWTYVSLCNASSTTNDHDEPRGINSAGIFRSRRRRCETV</sequence>
<organism evidence="1 2">
    <name type="scientific">Diaporthe vaccinii</name>
    <dbReference type="NCBI Taxonomy" id="105482"/>
    <lineage>
        <taxon>Eukaryota</taxon>
        <taxon>Fungi</taxon>
        <taxon>Dikarya</taxon>
        <taxon>Ascomycota</taxon>
        <taxon>Pezizomycotina</taxon>
        <taxon>Sordariomycetes</taxon>
        <taxon>Sordariomycetidae</taxon>
        <taxon>Diaporthales</taxon>
        <taxon>Diaporthaceae</taxon>
        <taxon>Diaporthe</taxon>
        <taxon>Diaporthe eres species complex</taxon>
    </lineage>
</organism>
<name>A0ABR4FEV9_9PEZI</name>
<dbReference type="EMBL" id="JBAWTH010000001">
    <property type="protein sequence ID" value="KAL2293238.1"/>
    <property type="molecule type" value="Genomic_DNA"/>
</dbReference>
<evidence type="ECO:0000313" key="2">
    <source>
        <dbReference type="Proteomes" id="UP001600888"/>
    </source>
</evidence>
<gene>
    <name evidence="1" type="ORF">FJTKL_05193</name>
</gene>
<accession>A0ABR4FEV9</accession>
<comment type="caution">
    <text evidence="1">The sequence shown here is derived from an EMBL/GenBank/DDBJ whole genome shotgun (WGS) entry which is preliminary data.</text>
</comment>
<proteinExistence type="predicted"/>
<keyword evidence="2" id="KW-1185">Reference proteome</keyword>
<dbReference type="Proteomes" id="UP001600888">
    <property type="component" value="Unassembled WGS sequence"/>
</dbReference>